<keyword evidence="2" id="KW-0963">Cytoplasm</keyword>
<dbReference type="Gene3D" id="3.30.56.30">
    <property type="entry name" value="Signal recognition particle, SRP19-like subunit"/>
    <property type="match status" value="1"/>
</dbReference>
<evidence type="ECO:0000313" key="7">
    <source>
        <dbReference type="Proteomes" id="UP000092666"/>
    </source>
</evidence>
<dbReference type="EMBL" id="KV700142">
    <property type="protein sequence ID" value="OCF30783.1"/>
    <property type="molecule type" value="Genomic_DNA"/>
</dbReference>
<reference evidence="7" key="2">
    <citation type="submission" date="2013-12" db="EMBL/GenBank/DDBJ databases">
        <title>Evolution of pathogenesis and genome organization in the Tremellales.</title>
        <authorList>
            <person name="Cuomo C."/>
            <person name="Litvintseva A."/>
            <person name="Heitman J."/>
            <person name="Chen Y."/>
            <person name="Sun S."/>
            <person name="Springer D."/>
            <person name="Dromer F."/>
            <person name="Young S."/>
            <person name="Zeng Q."/>
            <person name="Chapman S."/>
            <person name="Gujja S."/>
            <person name="Saif S."/>
            <person name="Birren B."/>
        </authorList>
    </citation>
    <scope>NUCLEOTIDE SEQUENCE [LARGE SCALE GENOMIC DNA]</scope>
    <source>
        <strain evidence="7">BCC8398</strain>
    </source>
</reference>
<feature type="region of interest" description="Disordered" evidence="5">
    <location>
        <begin position="246"/>
        <end position="326"/>
    </location>
</feature>
<evidence type="ECO:0000256" key="4">
    <source>
        <dbReference type="ARBA" id="ARBA00023274"/>
    </source>
</evidence>
<dbReference type="Pfam" id="PF01922">
    <property type="entry name" value="SRP19"/>
    <property type="match status" value="1"/>
</dbReference>
<feature type="region of interest" description="Disordered" evidence="5">
    <location>
        <begin position="1"/>
        <end position="112"/>
    </location>
</feature>
<feature type="compositionally biased region" description="Basic and acidic residues" evidence="5">
    <location>
        <begin position="76"/>
        <end position="90"/>
    </location>
</feature>
<organism evidence="6 7">
    <name type="scientific">Kwoniella heveanensis BCC8398</name>
    <dbReference type="NCBI Taxonomy" id="1296120"/>
    <lineage>
        <taxon>Eukaryota</taxon>
        <taxon>Fungi</taxon>
        <taxon>Dikarya</taxon>
        <taxon>Basidiomycota</taxon>
        <taxon>Agaricomycotina</taxon>
        <taxon>Tremellomycetes</taxon>
        <taxon>Tremellales</taxon>
        <taxon>Cryptococcaceae</taxon>
        <taxon>Kwoniella</taxon>
    </lineage>
</organism>
<dbReference type="STRING" id="1296120.A0A1B9GIH0"/>
<dbReference type="SUPFAM" id="SSF69695">
    <property type="entry name" value="SRP19"/>
    <property type="match status" value="1"/>
</dbReference>
<dbReference type="PANTHER" id="PTHR17453:SF0">
    <property type="entry name" value="SIGNAL RECOGNITION PARTICLE 19 KDA PROTEIN"/>
    <property type="match status" value="1"/>
</dbReference>
<name>A0A1B9GIH0_9TREE</name>
<dbReference type="PANTHER" id="PTHR17453">
    <property type="entry name" value="SIGNAL RECOGNITION PARTICLE 19 KD PROTEIN"/>
    <property type="match status" value="1"/>
</dbReference>
<accession>A0A1B9GIH0</accession>
<evidence type="ECO:0000256" key="1">
    <source>
        <dbReference type="ARBA" id="ARBA00004496"/>
    </source>
</evidence>
<dbReference type="OrthoDB" id="2190947at2759"/>
<dbReference type="Proteomes" id="UP000092666">
    <property type="component" value="Unassembled WGS sequence"/>
</dbReference>
<keyword evidence="4" id="KW-0687">Ribonucleoprotein</keyword>
<evidence type="ECO:0000313" key="6">
    <source>
        <dbReference type="EMBL" id="OCF30783.1"/>
    </source>
</evidence>
<dbReference type="AlphaFoldDB" id="A0A1B9GIH0"/>
<comment type="subcellular location">
    <subcellularLocation>
        <location evidence="1">Cytoplasm</location>
    </subcellularLocation>
</comment>
<dbReference type="GO" id="GO:0008312">
    <property type="term" value="F:7S RNA binding"/>
    <property type="evidence" value="ECO:0007669"/>
    <property type="project" value="InterPro"/>
</dbReference>
<keyword evidence="3" id="KW-0733">Signal recognition particle</keyword>
<dbReference type="InterPro" id="IPR002778">
    <property type="entry name" value="Signal_recog_particle_SRP19"/>
</dbReference>
<feature type="region of interest" description="Disordered" evidence="5">
    <location>
        <begin position="358"/>
        <end position="401"/>
    </location>
</feature>
<evidence type="ECO:0000256" key="3">
    <source>
        <dbReference type="ARBA" id="ARBA00023135"/>
    </source>
</evidence>
<feature type="compositionally biased region" description="Gly residues" evidence="5">
    <location>
        <begin position="372"/>
        <end position="382"/>
    </location>
</feature>
<evidence type="ECO:0000256" key="2">
    <source>
        <dbReference type="ARBA" id="ARBA00022490"/>
    </source>
</evidence>
<dbReference type="GO" id="GO:0005786">
    <property type="term" value="C:signal recognition particle, endoplasmic reticulum targeting"/>
    <property type="evidence" value="ECO:0007669"/>
    <property type="project" value="UniProtKB-KW"/>
</dbReference>
<proteinExistence type="predicted"/>
<feature type="compositionally biased region" description="Polar residues" evidence="5">
    <location>
        <begin position="302"/>
        <end position="315"/>
    </location>
</feature>
<feature type="compositionally biased region" description="Low complexity" evidence="5">
    <location>
        <begin position="263"/>
        <end position="295"/>
    </location>
</feature>
<evidence type="ECO:0000256" key="5">
    <source>
        <dbReference type="SAM" id="MobiDB-lite"/>
    </source>
</evidence>
<feature type="compositionally biased region" description="Basic residues" evidence="5">
    <location>
        <begin position="391"/>
        <end position="401"/>
    </location>
</feature>
<dbReference type="InterPro" id="IPR036521">
    <property type="entry name" value="SRP19-like_sf"/>
</dbReference>
<protein>
    <submittedName>
        <fullName evidence="6">Signal recognition particle subunit SRP19</fullName>
    </submittedName>
</protein>
<sequence>MPTVEDYFDDDTDLPLPSSSSRALPDTGLKGALLEEITSDDEGGLDFSKLAEQSRGVFGENAVAPPPSSTSTGTGKGKEVARGDAQDELRPSAPGGGAPKMDPNTPMGGFMGDMMKLQQAEDDRMERLRKQFGNANVASDPSVYKGWNTVYPLYFDAKVSIAEGRRVPRTSSVWWPQATQIAHACRVLGLPSVLEPDRCHPADWENPGRVKVQIMKEGRYLNPIVKNRTQLYKHISDQIRQRNPSLTYDASAASKRSSKAKAGKTTSASTSAAASGSRNKSKNQKQNQGSKSGKSLAVTKKGSATQPSKTTTQIKLPSRPPLAPQPIPALDDRLPLHSPAVPAGVAVAAMKRDIEAEKEAKKKGANNPLIGAGPGGGSGEVGAEGKDKMPKMKRVVVRGKR</sequence>
<feature type="compositionally biased region" description="Acidic residues" evidence="5">
    <location>
        <begin position="1"/>
        <end position="13"/>
    </location>
</feature>
<reference evidence="6 7" key="1">
    <citation type="submission" date="2013-07" db="EMBL/GenBank/DDBJ databases">
        <title>The Genome Sequence of Cryptococcus heveanensis BCC8398.</title>
        <authorList>
            <consortium name="The Broad Institute Genome Sequencing Platform"/>
            <person name="Cuomo C."/>
            <person name="Litvintseva A."/>
            <person name="Chen Y."/>
            <person name="Heitman J."/>
            <person name="Sun S."/>
            <person name="Springer D."/>
            <person name="Dromer F."/>
            <person name="Young S.K."/>
            <person name="Zeng Q."/>
            <person name="Gargeya S."/>
            <person name="Fitzgerald M."/>
            <person name="Abouelleil A."/>
            <person name="Alvarado L."/>
            <person name="Berlin A.M."/>
            <person name="Chapman S.B."/>
            <person name="Dewar J."/>
            <person name="Goldberg J."/>
            <person name="Griggs A."/>
            <person name="Gujja S."/>
            <person name="Hansen M."/>
            <person name="Howarth C."/>
            <person name="Imamovic A."/>
            <person name="Larimer J."/>
            <person name="McCowan C."/>
            <person name="Murphy C."/>
            <person name="Pearson M."/>
            <person name="Priest M."/>
            <person name="Roberts A."/>
            <person name="Saif S."/>
            <person name="Shea T."/>
            <person name="Sykes S."/>
            <person name="Wortman J."/>
            <person name="Nusbaum C."/>
            <person name="Birren B."/>
        </authorList>
    </citation>
    <scope>NUCLEOTIDE SEQUENCE [LARGE SCALE GENOMIC DNA]</scope>
    <source>
        <strain evidence="6 7">BCC8398</strain>
    </source>
</reference>
<dbReference type="GO" id="GO:0006617">
    <property type="term" value="P:SRP-dependent cotranslational protein targeting to membrane, signal sequence recognition"/>
    <property type="evidence" value="ECO:0007669"/>
    <property type="project" value="TreeGrafter"/>
</dbReference>
<keyword evidence="7" id="KW-1185">Reference proteome</keyword>
<gene>
    <name evidence="6" type="ORF">I316_07591</name>
</gene>